<protein>
    <submittedName>
        <fullName evidence="1">Uncharacterized protein</fullName>
    </submittedName>
</protein>
<organism evidence="1 2">
    <name type="scientific">Stylosanthes scabra</name>
    <dbReference type="NCBI Taxonomy" id="79078"/>
    <lineage>
        <taxon>Eukaryota</taxon>
        <taxon>Viridiplantae</taxon>
        <taxon>Streptophyta</taxon>
        <taxon>Embryophyta</taxon>
        <taxon>Tracheophyta</taxon>
        <taxon>Spermatophyta</taxon>
        <taxon>Magnoliopsida</taxon>
        <taxon>eudicotyledons</taxon>
        <taxon>Gunneridae</taxon>
        <taxon>Pentapetalae</taxon>
        <taxon>rosids</taxon>
        <taxon>fabids</taxon>
        <taxon>Fabales</taxon>
        <taxon>Fabaceae</taxon>
        <taxon>Papilionoideae</taxon>
        <taxon>50 kb inversion clade</taxon>
        <taxon>dalbergioids sensu lato</taxon>
        <taxon>Dalbergieae</taxon>
        <taxon>Pterocarpus clade</taxon>
        <taxon>Stylosanthes</taxon>
    </lineage>
</organism>
<comment type="caution">
    <text evidence="1">The sequence shown here is derived from an EMBL/GenBank/DDBJ whole genome shotgun (WGS) entry which is preliminary data.</text>
</comment>
<accession>A0ABU6WSF5</accession>
<dbReference type="EMBL" id="JASCZI010182917">
    <property type="protein sequence ID" value="MED6188812.1"/>
    <property type="molecule type" value="Genomic_DNA"/>
</dbReference>
<gene>
    <name evidence="1" type="ORF">PIB30_089459</name>
</gene>
<evidence type="ECO:0000313" key="2">
    <source>
        <dbReference type="Proteomes" id="UP001341840"/>
    </source>
</evidence>
<keyword evidence="2" id="KW-1185">Reference proteome</keyword>
<evidence type="ECO:0000313" key="1">
    <source>
        <dbReference type="EMBL" id="MED6188812.1"/>
    </source>
</evidence>
<dbReference type="Proteomes" id="UP001341840">
    <property type="component" value="Unassembled WGS sequence"/>
</dbReference>
<proteinExistence type="predicted"/>
<reference evidence="1 2" key="1">
    <citation type="journal article" date="2023" name="Plants (Basel)">
        <title>Bridging the Gap: Combining Genomics and Transcriptomics Approaches to Understand Stylosanthes scabra, an Orphan Legume from the Brazilian Caatinga.</title>
        <authorList>
            <person name="Ferreira-Neto J.R.C."/>
            <person name="da Silva M.D."/>
            <person name="Binneck E."/>
            <person name="de Melo N.F."/>
            <person name="da Silva R.H."/>
            <person name="de Melo A.L.T.M."/>
            <person name="Pandolfi V."/>
            <person name="Bustamante F.O."/>
            <person name="Brasileiro-Vidal A.C."/>
            <person name="Benko-Iseppon A.M."/>
        </authorList>
    </citation>
    <scope>NUCLEOTIDE SEQUENCE [LARGE SCALE GENOMIC DNA]</scope>
    <source>
        <tissue evidence="1">Leaves</tissue>
    </source>
</reference>
<name>A0ABU6WSF5_9FABA</name>
<sequence length="196" mass="22438">MKKGSLQSKKQSLEAKQRKNITHMRRRARICVLLKDLSTPRQLWPRLSVAPWLPLTTHRRGSPCICVGSQQLTFQSHLPTSQDPRICMESSTSRLRLTFGQASNVTLCAEPPQTHACAWKITHVTIKAHVQQSKPDLFILPCPKSHAYAQNSKHMRGKLRSSFKLQDPRICVDDQVYAWRTLKNNSTFKAKMKTHT</sequence>